<keyword evidence="9 14" id="KW-0406">Ion transport</keyword>
<evidence type="ECO:0000256" key="7">
    <source>
        <dbReference type="ARBA" id="ARBA00022781"/>
    </source>
</evidence>
<organism evidence="16 17">
    <name type="scientific">Candidatus Kaiserbacteria bacterium RIFCSPLOWO2_12_FULL_45_26</name>
    <dbReference type="NCBI Taxonomy" id="1798525"/>
    <lineage>
        <taxon>Bacteria</taxon>
        <taxon>Candidatus Kaiseribacteriota</taxon>
    </lineage>
</organism>
<evidence type="ECO:0000256" key="8">
    <source>
        <dbReference type="ARBA" id="ARBA00022989"/>
    </source>
</evidence>
<evidence type="ECO:0000256" key="13">
    <source>
        <dbReference type="ARBA" id="ARBA00025198"/>
    </source>
</evidence>
<dbReference type="SUPFAM" id="SSF81333">
    <property type="entry name" value="F1F0 ATP synthase subunit C"/>
    <property type="match status" value="1"/>
</dbReference>
<feature type="domain" description="V-ATPase proteolipid subunit C-like" evidence="15">
    <location>
        <begin position="14"/>
        <end position="77"/>
    </location>
</feature>
<keyword evidence="3 14" id="KW-0813">Transport</keyword>
<keyword evidence="11 14" id="KW-0472">Membrane</keyword>
<evidence type="ECO:0000256" key="6">
    <source>
        <dbReference type="ARBA" id="ARBA00022692"/>
    </source>
</evidence>
<feature type="site" description="Reversibly protonated during proton transport" evidence="14">
    <location>
        <position position="64"/>
    </location>
</feature>
<dbReference type="EMBL" id="MFMM01000001">
    <property type="protein sequence ID" value="OGG85424.1"/>
    <property type="molecule type" value="Genomic_DNA"/>
</dbReference>
<feature type="transmembrane region" description="Helical" evidence="14">
    <location>
        <begin position="13"/>
        <end position="35"/>
    </location>
</feature>
<dbReference type="InterPro" id="IPR002379">
    <property type="entry name" value="ATPase_proteolipid_c-like_dom"/>
</dbReference>
<dbReference type="PANTHER" id="PTHR10031:SF0">
    <property type="entry name" value="ATPASE PROTEIN 9"/>
    <property type="match status" value="1"/>
</dbReference>
<evidence type="ECO:0000256" key="11">
    <source>
        <dbReference type="ARBA" id="ARBA00023136"/>
    </source>
</evidence>
<evidence type="ECO:0000256" key="9">
    <source>
        <dbReference type="ARBA" id="ARBA00023065"/>
    </source>
</evidence>
<comment type="function">
    <text evidence="14">Key component of the F(0) channel; it plays a direct role in translocation across the membrane. A homomeric c-ring of between 10-14 subunits forms the central stalk rotor element with the F(1) delta and epsilon subunits.</text>
</comment>
<evidence type="ECO:0000256" key="10">
    <source>
        <dbReference type="ARBA" id="ARBA00023121"/>
    </source>
</evidence>
<keyword evidence="8 14" id="KW-1133">Transmembrane helix</keyword>
<dbReference type="Proteomes" id="UP000177325">
    <property type="component" value="Unassembled WGS sequence"/>
</dbReference>
<name>A0A1F6FHV0_9BACT</name>
<evidence type="ECO:0000256" key="12">
    <source>
        <dbReference type="ARBA" id="ARBA00023310"/>
    </source>
</evidence>
<evidence type="ECO:0000313" key="17">
    <source>
        <dbReference type="Proteomes" id="UP000177325"/>
    </source>
</evidence>
<keyword evidence="6 14" id="KW-0812">Transmembrane</keyword>
<dbReference type="PRINTS" id="PR00124">
    <property type="entry name" value="ATPASEC"/>
</dbReference>
<sequence>MQIAEVNADSMKAIAMAIAAGIGVFGPGIGIGILVSRALEAIGRNPEAAGKVQATMFIGIAFVEALAIFALVVAFVIKFA</sequence>
<dbReference type="PANTHER" id="PTHR10031">
    <property type="entry name" value="ATP SYNTHASE LIPID-BINDING PROTEIN, MITOCHONDRIAL"/>
    <property type="match status" value="1"/>
</dbReference>
<evidence type="ECO:0000256" key="14">
    <source>
        <dbReference type="HAMAP-Rule" id="MF_01396"/>
    </source>
</evidence>
<comment type="subcellular location">
    <subcellularLocation>
        <location evidence="14">Cell membrane</location>
        <topology evidence="14">Multi-pass membrane protein</topology>
    </subcellularLocation>
    <subcellularLocation>
        <location evidence="1">Membrane</location>
        <topology evidence="1">Multi-pass membrane protein</topology>
    </subcellularLocation>
</comment>
<keyword evidence="7 14" id="KW-0375">Hydrogen ion transport</keyword>
<evidence type="ECO:0000256" key="2">
    <source>
        <dbReference type="ARBA" id="ARBA00006704"/>
    </source>
</evidence>
<proteinExistence type="inferred from homology"/>
<reference evidence="16 17" key="1">
    <citation type="journal article" date="2016" name="Nat. Commun.">
        <title>Thousands of microbial genomes shed light on interconnected biogeochemical processes in an aquifer system.</title>
        <authorList>
            <person name="Anantharaman K."/>
            <person name="Brown C.T."/>
            <person name="Hug L.A."/>
            <person name="Sharon I."/>
            <person name="Castelle C.J."/>
            <person name="Probst A.J."/>
            <person name="Thomas B.C."/>
            <person name="Singh A."/>
            <person name="Wilkins M.J."/>
            <person name="Karaoz U."/>
            <person name="Brodie E.L."/>
            <person name="Williams K.H."/>
            <person name="Hubbard S.S."/>
            <person name="Banfield J.F."/>
        </authorList>
    </citation>
    <scope>NUCLEOTIDE SEQUENCE [LARGE SCALE GENOMIC DNA]</scope>
</reference>
<comment type="caution">
    <text evidence="16">The sequence shown here is derived from an EMBL/GenBank/DDBJ whole genome shotgun (WGS) entry which is preliminary data.</text>
</comment>
<evidence type="ECO:0000256" key="1">
    <source>
        <dbReference type="ARBA" id="ARBA00004141"/>
    </source>
</evidence>
<keyword evidence="4 14" id="KW-1003">Cell membrane</keyword>
<dbReference type="InterPro" id="IPR035921">
    <property type="entry name" value="F/V-ATP_Csub_sf"/>
</dbReference>
<dbReference type="CDD" id="cd18121">
    <property type="entry name" value="ATP-synt_Fo_c"/>
    <property type="match status" value="1"/>
</dbReference>
<evidence type="ECO:0000256" key="3">
    <source>
        <dbReference type="ARBA" id="ARBA00022448"/>
    </source>
</evidence>
<protein>
    <recommendedName>
        <fullName evidence="14">ATP synthase subunit c</fullName>
    </recommendedName>
    <alternativeName>
        <fullName evidence="14">ATP synthase F(0) sector subunit c</fullName>
    </alternativeName>
    <alternativeName>
        <fullName evidence="14">F-type ATPase subunit c</fullName>
        <shortName evidence="14">F-ATPase subunit c</shortName>
    </alternativeName>
    <alternativeName>
        <fullName evidence="14">Lipid-binding protein</fullName>
    </alternativeName>
</protein>
<keyword evidence="12 14" id="KW-0066">ATP synthesis</keyword>
<comment type="function">
    <text evidence="13 14">F(1)F(0) ATP synthase produces ATP from ADP in the presence of a proton or sodium gradient. F-type ATPases consist of two structural domains, F(1) containing the extramembraneous catalytic core and F(0) containing the membrane proton channel, linked together by a central stalk and a peripheral stalk. During catalysis, ATP synthesis in the catalytic domain of F(1) is coupled via a rotary mechanism of the central stalk subunits to proton translocation.</text>
</comment>
<dbReference type="InterPro" id="IPR038662">
    <property type="entry name" value="ATP_synth_F0_csu_sf"/>
</dbReference>
<dbReference type="Pfam" id="PF00137">
    <property type="entry name" value="ATP-synt_C"/>
    <property type="match status" value="1"/>
</dbReference>
<evidence type="ECO:0000259" key="15">
    <source>
        <dbReference type="Pfam" id="PF00137"/>
    </source>
</evidence>
<dbReference type="GO" id="GO:0008289">
    <property type="term" value="F:lipid binding"/>
    <property type="evidence" value="ECO:0007669"/>
    <property type="project" value="UniProtKB-KW"/>
</dbReference>
<dbReference type="InterPro" id="IPR005953">
    <property type="entry name" value="ATP_synth_csu_bac/chlpt"/>
</dbReference>
<evidence type="ECO:0000313" key="16">
    <source>
        <dbReference type="EMBL" id="OGG85424.1"/>
    </source>
</evidence>
<evidence type="ECO:0000256" key="4">
    <source>
        <dbReference type="ARBA" id="ARBA00022475"/>
    </source>
</evidence>
<dbReference type="GO" id="GO:0045259">
    <property type="term" value="C:proton-transporting ATP synthase complex"/>
    <property type="evidence" value="ECO:0007669"/>
    <property type="project" value="UniProtKB-KW"/>
</dbReference>
<feature type="transmembrane region" description="Helical" evidence="14">
    <location>
        <begin position="56"/>
        <end position="77"/>
    </location>
</feature>
<dbReference type="GO" id="GO:0033177">
    <property type="term" value="C:proton-transporting two-sector ATPase complex, proton-transporting domain"/>
    <property type="evidence" value="ECO:0007669"/>
    <property type="project" value="InterPro"/>
</dbReference>
<dbReference type="Gene3D" id="1.20.20.10">
    <property type="entry name" value="F1F0 ATP synthase subunit C"/>
    <property type="match status" value="1"/>
</dbReference>
<keyword evidence="5 14" id="KW-0138">CF(0)</keyword>
<dbReference type="PROSITE" id="PS00605">
    <property type="entry name" value="ATPASE_C"/>
    <property type="match status" value="1"/>
</dbReference>
<evidence type="ECO:0000256" key="5">
    <source>
        <dbReference type="ARBA" id="ARBA00022547"/>
    </source>
</evidence>
<dbReference type="GO" id="GO:0005886">
    <property type="term" value="C:plasma membrane"/>
    <property type="evidence" value="ECO:0007669"/>
    <property type="project" value="UniProtKB-SubCell"/>
</dbReference>
<dbReference type="NCBIfam" id="TIGR01260">
    <property type="entry name" value="ATP_synt_c"/>
    <property type="match status" value="1"/>
</dbReference>
<dbReference type="GO" id="GO:0046933">
    <property type="term" value="F:proton-transporting ATP synthase activity, rotational mechanism"/>
    <property type="evidence" value="ECO:0007669"/>
    <property type="project" value="UniProtKB-UniRule"/>
</dbReference>
<comment type="similarity">
    <text evidence="2 14">Belongs to the ATPase C chain family.</text>
</comment>
<accession>A0A1F6FHV0</accession>
<dbReference type="InterPro" id="IPR020537">
    <property type="entry name" value="ATP_synth_F0_csu_DDCD_BS"/>
</dbReference>
<dbReference type="InterPro" id="IPR000454">
    <property type="entry name" value="ATP_synth_F0_csu"/>
</dbReference>
<dbReference type="STRING" id="1798525.A3G90_04310"/>
<dbReference type="HAMAP" id="MF_01396">
    <property type="entry name" value="ATP_synth_c_bact"/>
    <property type="match status" value="1"/>
</dbReference>
<dbReference type="FunFam" id="1.20.20.10:FF:000004">
    <property type="entry name" value="ATP synthase subunit c"/>
    <property type="match status" value="1"/>
</dbReference>
<dbReference type="AlphaFoldDB" id="A0A1F6FHV0"/>
<gene>
    <name evidence="14" type="primary">atpE</name>
    <name evidence="16" type="ORF">A3G90_04310</name>
</gene>
<keyword evidence="10 14" id="KW-0446">Lipid-binding</keyword>